<comment type="caution">
    <text evidence="21">The sequence shown here is derived from an EMBL/GenBank/DDBJ whole genome shotgun (WGS) entry which is preliminary data.</text>
</comment>
<feature type="domain" description="Neurotransmitter-gated ion-channel transmembrane" evidence="20">
    <location>
        <begin position="245"/>
        <end position="455"/>
    </location>
</feature>
<evidence type="ECO:0000259" key="19">
    <source>
        <dbReference type="Pfam" id="PF02931"/>
    </source>
</evidence>
<dbReference type="InterPro" id="IPR018000">
    <property type="entry name" value="Neurotransmitter_ion_chnl_CS"/>
</dbReference>
<keyword evidence="2" id="KW-1003">Cell membrane</keyword>
<evidence type="ECO:0000256" key="16">
    <source>
        <dbReference type="ARBA" id="ARBA00036634"/>
    </source>
</evidence>
<feature type="domain" description="Neurotransmitter-gated ion-channel ligand-binding" evidence="19">
    <location>
        <begin position="43"/>
        <end position="238"/>
    </location>
</feature>
<keyword evidence="5 18" id="KW-1133">Transmembrane helix</keyword>
<keyword evidence="4 18" id="KW-0732">Signal</keyword>
<dbReference type="PANTHER" id="PTHR18945">
    <property type="entry name" value="NEUROTRANSMITTER GATED ION CHANNEL"/>
    <property type="match status" value="1"/>
</dbReference>
<comment type="similarity">
    <text evidence="18">Belongs to the ligand-gated ion channel (TC 1.A.9) family.</text>
</comment>
<name>A0ABN9LDX1_9NEOB</name>
<comment type="function">
    <text evidence="17">Forms serotonin (5-hydroxytryptamine/5-HT3)-activated cation-selective channel complexes, which when activated cause fast, depolarizing responses in neurons.</text>
</comment>
<comment type="subcellular location">
    <subcellularLocation>
        <location evidence="13">Postsynaptic cell membrane</location>
        <topology evidence="13">Multi-pass membrane protein</topology>
    </subcellularLocation>
</comment>
<accession>A0ABN9LDX1</accession>
<dbReference type="SUPFAM" id="SSF63712">
    <property type="entry name" value="Nicotinic receptor ligand binding domain-like"/>
    <property type="match status" value="1"/>
</dbReference>
<evidence type="ECO:0000256" key="4">
    <source>
        <dbReference type="ARBA" id="ARBA00022729"/>
    </source>
</evidence>
<comment type="catalytic activity">
    <reaction evidence="14">
        <text>K(+)(in) = K(+)(out)</text>
        <dbReference type="Rhea" id="RHEA:29463"/>
        <dbReference type="ChEBI" id="CHEBI:29103"/>
    </reaction>
</comment>
<keyword evidence="1 18" id="KW-0813">Transport</keyword>
<evidence type="ECO:0000313" key="22">
    <source>
        <dbReference type="Proteomes" id="UP001176940"/>
    </source>
</evidence>
<evidence type="ECO:0000256" key="9">
    <source>
        <dbReference type="ARBA" id="ARBA00023170"/>
    </source>
</evidence>
<evidence type="ECO:0008006" key="23">
    <source>
        <dbReference type="Google" id="ProtNLM"/>
    </source>
</evidence>
<dbReference type="InterPro" id="IPR038050">
    <property type="entry name" value="Neuro_actylchol_rec"/>
</dbReference>
<dbReference type="InterPro" id="IPR006029">
    <property type="entry name" value="Neurotrans-gated_channel_TM"/>
</dbReference>
<dbReference type="CDD" id="cd19063">
    <property type="entry name" value="LGIC_TM_5-HT3"/>
    <property type="match status" value="1"/>
</dbReference>
<dbReference type="InterPro" id="IPR006201">
    <property type="entry name" value="Neur_channel"/>
</dbReference>
<evidence type="ECO:0000256" key="17">
    <source>
        <dbReference type="ARBA" id="ARBA00037540"/>
    </source>
</evidence>
<evidence type="ECO:0000313" key="21">
    <source>
        <dbReference type="EMBL" id="CAJ0939774.1"/>
    </source>
</evidence>
<dbReference type="InterPro" id="IPR006202">
    <property type="entry name" value="Neur_chan_lig-bd"/>
</dbReference>
<sequence>MTPRSIFLLISIIQWGTSSSETICSFYDLAQNLGNNDDIPGESVRPVKNWKTPTTVYIDLSLYTVISMDTSLQSLTTYIWFIMEWKNEFMNWTPEEFCGIEKIVSPGQNLWLPDLYIYEMTEGDDNSPVIPYFLIYNDGLIIDSKPMRIVSTCNLDIFKFPFDTQVCYLTFGPYIHSVKDIIMLPKYNSSLVNMNSQGIFVSKGDWTLLDVGVSNATIWSDGVEYSQVIFQITIKRAPVVYIINLIIPSCFLVILDIVSMFIQMGTGERLGFKITLVLGFSVLLLILNDMLPSSIHTPVLGIFCCVCLAVMVFSTIGSIATSYMLMLSESQPSVPAWIKIWIMRHLARVLRFKVKPHKKDEVPIAGEGNDGAYNGKKCEKIAELQEKKDLQKGKVSQEVKLLKRLLAEILHIHQELTLSKEKEDAKSDWCTAALIVDRLVFLLYLFIIIVMFTVVLSLQMAKSLGIISSIEEESQEYAVLCPLPSYSTYNGAPTFLRRKTVEDAKLKRLHSQDWWEF</sequence>
<keyword evidence="10" id="KW-0628">Postsynaptic cell membrane</keyword>
<evidence type="ECO:0000256" key="10">
    <source>
        <dbReference type="ARBA" id="ARBA00023257"/>
    </source>
</evidence>
<keyword evidence="6" id="KW-0770">Synapse</keyword>
<comment type="catalytic activity">
    <reaction evidence="16">
        <text>Ca(2+)(in) = Ca(2+)(out)</text>
        <dbReference type="Rhea" id="RHEA:29671"/>
        <dbReference type="ChEBI" id="CHEBI:29108"/>
    </reaction>
</comment>
<dbReference type="InterPro" id="IPR049944">
    <property type="entry name" value="LGIC_TM_5-HT3"/>
</dbReference>
<evidence type="ECO:0000259" key="20">
    <source>
        <dbReference type="Pfam" id="PF02932"/>
    </source>
</evidence>
<feature type="transmembrane region" description="Helical" evidence="18">
    <location>
        <begin position="299"/>
        <end position="325"/>
    </location>
</feature>
<evidence type="ECO:0000256" key="15">
    <source>
        <dbReference type="ARBA" id="ARBA00036239"/>
    </source>
</evidence>
<keyword evidence="8 18" id="KW-0472">Membrane</keyword>
<evidence type="ECO:0000256" key="18">
    <source>
        <dbReference type="RuleBase" id="RU000687"/>
    </source>
</evidence>
<dbReference type="Proteomes" id="UP001176940">
    <property type="component" value="Unassembled WGS sequence"/>
</dbReference>
<keyword evidence="9" id="KW-0675">Receptor</keyword>
<evidence type="ECO:0000256" key="8">
    <source>
        <dbReference type="ARBA" id="ARBA00023136"/>
    </source>
</evidence>
<protein>
    <recommendedName>
        <fullName evidence="23">5-hydroxytryptamine receptor 3A-like</fullName>
    </recommendedName>
</protein>
<gene>
    <name evidence="21" type="ORF">RIMI_LOCUS8137549</name>
</gene>
<evidence type="ECO:0000256" key="5">
    <source>
        <dbReference type="ARBA" id="ARBA00022989"/>
    </source>
</evidence>
<feature type="chain" id="PRO_5044990518" description="5-hydroxytryptamine receptor 3A-like" evidence="18">
    <location>
        <begin position="21"/>
        <end position="517"/>
    </location>
</feature>
<evidence type="ECO:0000256" key="7">
    <source>
        <dbReference type="ARBA" id="ARBA00023065"/>
    </source>
</evidence>
<proteinExistence type="inferred from homology"/>
<evidence type="ECO:0000256" key="14">
    <source>
        <dbReference type="ARBA" id="ARBA00034430"/>
    </source>
</evidence>
<evidence type="ECO:0000256" key="2">
    <source>
        <dbReference type="ARBA" id="ARBA00022475"/>
    </source>
</evidence>
<dbReference type="Gene3D" id="1.20.58.390">
    <property type="entry name" value="Neurotransmitter-gated ion-channel transmembrane domain"/>
    <property type="match status" value="1"/>
</dbReference>
<keyword evidence="3 18" id="KW-0812">Transmembrane</keyword>
<dbReference type="PROSITE" id="PS00236">
    <property type="entry name" value="NEUROTR_ION_CHANNEL"/>
    <property type="match status" value="1"/>
</dbReference>
<organism evidence="21 22">
    <name type="scientific">Ranitomeya imitator</name>
    <name type="common">mimic poison frog</name>
    <dbReference type="NCBI Taxonomy" id="111125"/>
    <lineage>
        <taxon>Eukaryota</taxon>
        <taxon>Metazoa</taxon>
        <taxon>Chordata</taxon>
        <taxon>Craniata</taxon>
        <taxon>Vertebrata</taxon>
        <taxon>Euteleostomi</taxon>
        <taxon>Amphibia</taxon>
        <taxon>Batrachia</taxon>
        <taxon>Anura</taxon>
        <taxon>Neobatrachia</taxon>
        <taxon>Hyloidea</taxon>
        <taxon>Dendrobatidae</taxon>
        <taxon>Dendrobatinae</taxon>
        <taxon>Ranitomeya</taxon>
    </lineage>
</organism>
<dbReference type="Pfam" id="PF02932">
    <property type="entry name" value="Neur_chan_memb"/>
    <property type="match status" value="1"/>
</dbReference>
<feature type="transmembrane region" description="Helical" evidence="18">
    <location>
        <begin position="239"/>
        <end position="264"/>
    </location>
</feature>
<keyword evidence="22" id="KW-1185">Reference proteome</keyword>
<keyword evidence="12 18" id="KW-0407">Ion channel</keyword>
<evidence type="ECO:0000256" key="12">
    <source>
        <dbReference type="ARBA" id="ARBA00023303"/>
    </source>
</evidence>
<dbReference type="EMBL" id="CAUEEQ010015927">
    <property type="protein sequence ID" value="CAJ0939774.1"/>
    <property type="molecule type" value="Genomic_DNA"/>
</dbReference>
<reference evidence="21" key="1">
    <citation type="submission" date="2023-07" db="EMBL/GenBank/DDBJ databases">
        <authorList>
            <person name="Stuckert A."/>
        </authorList>
    </citation>
    <scope>NUCLEOTIDE SEQUENCE</scope>
</reference>
<evidence type="ECO:0000256" key="6">
    <source>
        <dbReference type="ARBA" id="ARBA00023018"/>
    </source>
</evidence>
<evidence type="ECO:0000256" key="11">
    <source>
        <dbReference type="ARBA" id="ARBA00023286"/>
    </source>
</evidence>
<keyword evidence="7 18" id="KW-0406">Ion transport</keyword>
<dbReference type="SUPFAM" id="SSF90112">
    <property type="entry name" value="Neurotransmitter-gated ion-channel transmembrane pore"/>
    <property type="match status" value="1"/>
</dbReference>
<feature type="transmembrane region" description="Helical" evidence="18">
    <location>
        <begin position="270"/>
        <end position="287"/>
    </location>
</feature>
<feature type="signal peptide" evidence="18">
    <location>
        <begin position="1"/>
        <end position="20"/>
    </location>
</feature>
<evidence type="ECO:0000256" key="3">
    <source>
        <dbReference type="ARBA" id="ARBA00022692"/>
    </source>
</evidence>
<dbReference type="InterPro" id="IPR036719">
    <property type="entry name" value="Neuro-gated_channel_TM_sf"/>
</dbReference>
<dbReference type="Pfam" id="PF02931">
    <property type="entry name" value="Neur_chan_LBD"/>
    <property type="match status" value="1"/>
</dbReference>
<dbReference type="PRINTS" id="PR00252">
    <property type="entry name" value="NRIONCHANNEL"/>
</dbReference>
<dbReference type="Gene3D" id="2.70.170.10">
    <property type="entry name" value="Neurotransmitter-gated ion-channel ligand-binding domain"/>
    <property type="match status" value="1"/>
</dbReference>
<comment type="catalytic activity">
    <reaction evidence="15">
        <text>Na(+)(in) = Na(+)(out)</text>
        <dbReference type="Rhea" id="RHEA:34963"/>
        <dbReference type="ChEBI" id="CHEBI:29101"/>
    </reaction>
</comment>
<keyword evidence="11" id="KW-1071">Ligand-gated ion channel</keyword>
<evidence type="ECO:0000256" key="13">
    <source>
        <dbReference type="ARBA" id="ARBA00034104"/>
    </source>
</evidence>
<feature type="transmembrane region" description="Helical" evidence="18">
    <location>
        <begin position="439"/>
        <end position="458"/>
    </location>
</feature>
<evidence type="ECO:0000256" key="1">
    <source>
        <dbReference type="ARBA" id="ARBA00022448"/>
    </source>
</evidence>
<dbReference type="InterPro" id="IPR036734">
    <property type="entry name" value="Neur_chan_lig-bd_sf"/>
</dbReference>